<dbReference type="PANTHER" id="PTHR34308:SF1">
    <property type="entry name" value="COBALAMIN BIOSYNTHESIS PROTEIN CBIB"/>
    <property type="match status" value="1"/>
</dbReference>
<evidence type="ECO:0000256" key="6">
    <source>
        <dbReference type="ARBA" id="ARBA00022692"/>
    </source>
</evidence>
<sequence length="313" mass="34542">MISLIIGYILDLIIGDPHGFFHPIKLIGNMISTVEKKLRTNCKNKDDERRAGTILWMLVVGTSFVVPYLILVLASSINLILAITLESVMCYYILATKSLRDESMKVYKALKENNIVDARKYLSYIVGRDTENLNESSVAKGAVETVAENTSDGVIAPIIFILIGGAPLGFMYKAINTLDSMVGYKNEKYIDFGRISAISDDVANYLPSRISAYLMIIASMILGMDSKNAYKIYKRDRYNHLSPNSAQTESVCAGALNISLGGGNYYGGILVSKQTIGDDDRPIEAEDIKKANNLMYLTSFICLILGIVIVILF</sequence>
<reference evidence="10 11" key="1">
    <citation type="submission" date="2021-03" db="EMBL/GenBank/DDBJ databases">
        <title>Genomic Encyclopedia of Type Strains, Phase IV (KMG-IV): sequencing the most valuable type-strain genomes for metagenomic binning, comparative biology and taxonomic classification.</title>
        <authorList>
            <person name="Goeker M."/>
        </authorList>
    </citation>
    <scope>NUCLEOTIDE SEQUENCE [LARGE SCALE GENOMIC DNA]</scope>
    <source>
        <strain evidence="10 11">DSM 24004</strain>
    </source>
</reference>
<protein>
    <recommendedName>
        <fullName evidence="9">Cobalamin biosynthesis protein CobD</fullName>
    </recommendedName>
</protein>
<keyword evidence="4 9" id="KW-1003">Cell membrane</keyword>
<dbReference type="PANTHER" id="PTHR34308">
    <property type="entry name" value="COBALAMIN BIOSYNTHESIS PROTEIN CBIB"/>
    <property type="match status" value="1"/>
</dbReference>
<evidence type="ECO:0000256" key="4">
    <source>
        <dbReference type="ARBA" id="ARBA00022475"/>
    </source>
</evidence>
<keyword evidence="5 9" id="KW-0169">Cobalamin biosynthesis</keyword>
<dbReference type="InterPro" id="IPR004485">
    <property type="entry name" value="Cobalamin_biosynth_CobD/CbiB"/>
</dbReference>
<comment type="pathway">
    <text evidence="2 9">Cofactor biosynthesis; adenosylcobalamin biosynthesis.</text>
</comment>
<comment type="subcellular location">
    <subcellularLocation>
        <location evidence="1 9">Cell membrane</location>
        <topology evidence="1 9">Multi-pass membrane protein</topology>
    </subcellularLocation>
</comment>
<evidence type="ECO:0000256" key="2">
    <source>
        <dbReference type="ARBA" id="ARBA00004953"/>
    </source>
</evidence>
<name>A0ABS4GBM2_9FIRM</name>
<evidence type="ECO:0000256" key="5">
    <source>
        <dbReference type="ARBA" id="ARBA00022573"/>
    </source>
</evidence>
<dbReference type="GO" id="GO:0043757">
    <property type="term" value="F:adenosylcobinamide-phosphate synthase activity"/>
    <property type="evidence" value="ECO:0007669"/>
    <property type="project" value="UniProtKB-EC"/>
</dbReference>
<feature type="transmembrane region" description="Helical" evidence="9">
    <location>
        <begin position="294"/>
        <end position="312"/>
    </location>
</feature>
<dbReference type="RefSeq" id="WP_209510818.1">
    <property type="nucleotide sequence ID" value="NZ_JAGGKS010000002.1"/>
</dbReference>
<feature type="transmembrane region" description="Helical" evidence="9">
    <location>
        <begin position="77"/>
        <end position="95"/>
    </location>
</feature>
<evidence type="ECO:0000256" key="9">
    <source>
        <dbReference type="HAMAP-Rule" id="MF_00024"/>
    </source>
</evidence>
<feature type="transmembrane region" description="Helical" evidence="9">
    <location>
        <begin position="53"/>
        <end position="71"/>
    </location>
</feature>
<keyword evidence="7 9" id="KW-1133">Transmembrane helix</keyword>
<accession>A0ABS4GBM2</accession>
<dbReference type="HAMAP" id="MF_00024">
    <property type="entry name" value="CobD_CbiB"/>
    <property type="match status" value="1"/>
</dbReference>
<evidence type="ECO:0000256" key="1">
    <source>
        <dbReference type="ARBA" id="ARBA00004651"/>
    </source>
</evidence>
<evidence type="ECO:0000313" key="11">
    <source>
        <dbReference type="Proteomes" id="UP001519342"/>
    </source>
</evidence>
<organism evidence="10 11">
    <name type="scientific">Sedimentibacter acidaminivorans</name>
    <dbReference type="NCBI Taxonomy" id="913099"/>
    <lineage>
        <taxon>Bacteria</taxon>
        <taxon>Bacillati</taxon>
        <taxon>Bacillota</taxon>
        <taxon>Tissierellia</taxon>
        <taxon>Sedimentibacter</taxon>
    </lineage>
</organism>
<dbReference type="EMBL" id="JAGGKS010000002">
    <property type="protein sequence ID" value="MBP1925067.1"/>
    <property type="molecule type" value="Genomic_DNA"/>
</dbReference>
<gene>
    <name evidence="9" type="primary">cobD</name>
    <name evidence="10" type="ORF">J2Z76_000924</name>
</gene>
<dbReference type="NCBIfam" id="TIGR00380">
    <property type="entry name" value="cobal_cbiB"/>
    <property type="match status" value="1"/>
</dbReference>
<keyword evidence="11" id="KW-1185">Reference proteome</keyword>
<keyword evidence="8 9" id="KW-0472">Membrane</keyword>
<dbReference type="Pfam" id="PF03186">
    <property type="entry name" value="CobD_Cbib"/>
    <property type="match status" value="1"/>
</dbReference>
<feature type="transmembrane region" description="Helical" evidence="9">
    <location>
        <begin position="154"/>
        <end position="175"/>
    </location>
</feature>
<feature type="transmembrane region" description="Helical" evidence="9">
    <location>
        <begin position="210"/>
        <end position="230"/>
    </location>
</feature>
<comment type="caution">
    <text evidence="10">The sequence shown here is derived from an EMBL/GenBank/DDBJ whole genome shotgun (WGS) entry which is preliminary data.</text>
</comment>
<comment type="function">
    <text evidence="9">Converts cobyric acid to cobinamide by the addition of aminopropanol on the F carboxylic group.</text>
</comment>
<evidence type="ECO:0000256" key="7">
    <source>
        <dbReference type="ARBA" id="ARBA00022989"/>
    </source>
</evidence>
<evidence type="ECO:0000256" key="8">
    <source>
        <dbReference type="ARBA" id="ARBA00023136"/>
    </source>
</evidence>
<proteinExistence type="inferred from homology"/>
<keyword evidence="10" id="KW-0436">Ligase</keyword>
<comment type="similarity">
    <text evidence="3 9">Belongs to the CobD/CbiB family.</text>
</comment>
<evidence type="ECO:0000256" key="3">
    <source>
        <dbReference type="ARBA" id="ARBA00006263"/>
    </source>
</evidence>
<evidence type="ECO:0000313" key="10">
    <source>
        <dbReference type="EMBL" id="MBP1925067.1"/>
    </source>
</evidence>
<dbReference type="Proteomes" id="UP001519342">
    <property type="component" value="Unassembled WGS sequence"/>
</dbReference>
<keyword evidence="6 9" id="KW-0812">Transmembrane</keyword>